<dbReference type="SUPFAM" id="SSF51717">
    <property type="entry name" value="Dihydropteroate synthetase-like"/>
    <property type="match status" value="1"/>
</dbReference>
<keyword evidence="7 9" id="KW-0460">Magnesium</keyword>
<evidence type="ECO:0000256" key="7">
    <source>
        <dbReference type="ARBA" id="ARBA00022842"/>
    </source>
</evidence>
<reference evidence="12 13" key="1">
    <citation type="submission" date="2017-08" db="EMBL/GenBank/DDBJ databases">
        <title>WGS of Clinical strains of the CDC Group NO-1 linked to zoonotic infections in humans.</title>
        <authorList>
            <person name="Bernier A.-M."/>
            <person name="Bernard K."/>
        </authorList>
    </citation>
    <scope>NUCLEOTIDE SEQUENCE [LARGE SCALE GENOMIC DNA]</scope>
    <source>
        <strain evidence="12 13">NML00-0135</strain>
    </source>
</reference>
<keyword evidence="8 9" id="KW-0289">Folate biosynthesis</keyword>
<feature type="compositionally biased region" description="Low complexity" evidence="10">
    <location>
        <begin position="8"/>
        <end position="22"/>
    </location>
</feature>
<evidence type="ECO:0000259" key="11">
    <source>
        <dbReference type="PROSITE" id="PS50972"/>
    </source>
</evidence>
<evidence type="ECO:0000256" key="9">
    <source>
        <dbReference type="RuleBase" id="RU361205"/>
    </source>
</evidence>
<dbReference type="GO" id="GO:0005829">
    <property type="term" value="C:cytosol"/>
    <property type="evidence" value="ECO:0007669"/>
    <property type="project" value="TreeGrafter"/>
</dbReference>
<keyword evidence="13" id="KW-1185">Reference proteome</keyword>
<organism evidence="12 13">
    <name type="scientific">Vandammella animalimorsus</name>
    <dbReference type="NCBI Taxonomy" id="2029117"/>
    <lineage>
        <taxon>Bacteria</taxon>
        <taxon>Pseudomonadati</taxon>
        <taxon>Pseudomonadota</taxon>
        <taxon>Betaproteobacteria</taxon>
        <taxon>Burkholderiales</taxon>
        <taxon>Comamonadaceae</taxon>
        <taxon>Vandammella</taxon>
    </lineage>
</organism>
<comment type="caution">
    <text evidence="12">The sequence shown here is derived from an EMBL/GenBank/DDBJ whole genome shotgun (WGS) entry which is preliminary data.</text>
</comment>
<comment type="catalytic activity">
    <reaction evidence="1">
        <text>(7,8-dihydropterin-6-yl)methyl diphosphate + 4-aminobenzoate = 7,8-dihydropteroate + diphosphate</text>
        <dbReference type="Rhea" id="RHEA:19949"/>
        <dbReference type="ChEBI" id="CHEBI:17836"/>
        <dbReference type="ChEBI" id="CHEBI:17839"/>
        <dbReference type="ChEBI" id="CHEBI:33019"/>
        <dbReference type="ChEBI" id="CHEBI:72950"/>
        <dbReference type="EC" id="2.5.1.15"/>
    </reaction>
</comment>
<dbReference type="AlphaFoldDB" id="A0A2A2ALY5"/>
<comment type="function">
    <text evidence="9">Catalyzes the condensation of para-aminobenzoate (pABA) with 6-hydroxymethyl-7,8-dihydropterin diphosphate (DHPt-PP) to form 7,8-dihydropteroate (H2Pte), the immediate precursor of folate derivatives.</text>
</comment>
<protein>
    <recommendedName>
        <fullName evidence="4 9">Dihydropteroate synthase</fullName>
        <shortName evidence="9">DHPS</shortName>
        <ecNumber evidence="4 9">2.5.1.15</ecNumber>
    </recommendedName>
    <alternativeName>
        <fullName evidence="9">Dihydropteroate pyrophosphorylase</fullName>
    </alternativeName>
</protein>
<evidence type="ECO:0000256" key="2">
    <source>
        <dbReference type="ARBA" id="ARBA00001946"/>
    </source>
</evidence>
<dbReference type="PROSITE" id="PS50972">
    <property type="entry name" value="PTERIN_BINDING"/>
    <property type="match status" value="1"/>
</dbReference>
<dbReference type="NCBIfam" id="TIGR01496">
    <property type="entry name" value="DHPS"/>
    <property type="match status" value="1"/>
</dbReference>
<dbReference type="CDD" id="cd00739">
    <property type="entry name" value="DHPS"/>
    <property type="match status" value="1"/>
</dbReference>
<name>A0A2A2ALY5_9BURK</name>
<dbReference type="GO" id="GO:0046872">
    <property type="term" value="F:metal ion binding"/>
    <property type="evidence" value="ECO:0007669"/>
    <property type="project" value="UniProtKB-KW"/>
</dbReference>
<feature type="domain" description="Pterin-binding" evidence="11">
    <location>
        <begin position="55"/>
        <end position="307"/>
    </location>
</feature>
<sequence>MEPCPTVPNSAPSSAQPCAPASDHATNQAAHQASGQRGAPAIWQTARHALSLQRPLLMGIVNLTPDSFSDGGRHASVSAALRHCEQLIGEGADILDIGAESSRPGSAAVPLEEELRRLQPVLAEAVRLGVPISVDTYKPEVMRAALALGADIVNDIWALRQPGALQAVAEHPRCGVCLMHMHGEPETMQREPLTGDAVATVQGFLAGRAQALRQAGVAAERIVLDPGIGFGKTVAQNFALLAQQTRLLQLGYPLLAGWSRKSSLGAVTGRDVGQRQAASVAAALLAVERGARIVRVHDVAATADALKVWQAMQAQGQDGGAEQWR</sequence>
<gene>
    <name evidence="12" type="primary">folP</name>
    <name evidence="12" type="ORF">CK625_03385</name>
</gene>
<evidence type="ECO:0000256" key="3">
    <source>
        <dbReference type="ARBA" id="ARBA00004763"/>
    </source>
</evidence>
<keyword evidence="6 9" id="KW-0479">Metal-binding</keyword>
<dbReference type="InterPro" id="IPR000489">
    <property type="entry name" value="Pterin-binding_dom"/>
</dbReference>
<dbReference type="PANTHER" id="PTHR20941">
    <property type="entry name" value="FOLATE SYNTHESIS PROTEINS"/>
    <property type="match status" value="1"/>
</dbReference>
<feature type="region of interest" description="Disordered" evidence="10">
    <location>
        <begin position="1"/>
        <end position="39"/>
    </location>
</feature>
<evidence type="ECO:0000313" key="12">
    <source>
        <dbReference type="EMBL" id="PAT38787.1"/>
    </source>
</evidence>
<feature type="compositionally biased region" description="Polar residues" evidence="10">
    <location>
        <begin position="24"/>
        <end position="35"/>
    </location>
</feature>
<dbReference type="EC" id="2.5.1.15" evidence="4 9"/>
<dbReference type="GO" id="GO:0004156">
    <property type="term" value="F:dihydropteroate synthase activity"/>
    <property type="evidence" value="ECO:0007669"/>
    <property type="project" value="UniProtKB-EC"/>
</dbReference>
<evidence type="ECO:0000256" key="10">
    <source>
        <dbReference type="SAM" id="MobiDB-lite"/>
    </source>
</evidence>
<dbReference type="Gene3D" id="3.20.20.20">
    <property type="entry name" value="Dihydropteroate synthase-like"/>
    <property type="match status" value="1"/>
</dbReference>
<evidence type="ECO:0000256" key="5">
    <source>
        <dbReference type="ARBA" id="ARBA00022679"/>
    </source>
</evidence>
<comment type="cofactor">
    <cofactor evidence="2 9">
        <name>Mg(2+)</name>
        <dbReference type="ChEBI" id="CHEBI:18420"/>
    </cofactor>
</comment>
<dbReference type="GO" id="GO:0046654">
    <property type="term" value="P:tetrahydrofolate biosynthetic process"/>
    <property type="evidence" value="ECO:0007669"/>
    <property type="project" value="UniProtKB-UniPathway"/>
</dbReference>
<evidence type="ECO:0000313" key="13">
    <source>
        <dbReference type="Proteomes" id="UP000218054"/>
    </source>
</evidence>
<evidence type="ECO:0000256" key="1">
    <source>
        <dbReference type="ARBA" id="ARBA00000012"/>
    </source>
</evidence>
<dbReference type="UniPathway" id="UPA00077">
    <property type="reaction ID" value="UER00156"/>
</dbReference>
<dbReference type="Proteomes" id="UP000218054">
    <property type="component" value="Unassembled WGS sequence"/>
</dbReference>
<proteinExistence type="inferred from homology"/>
<evidence type="ECO:0000256" key="8">
    <source>
        <dbReference type="ARBA" id="ARBA00022909"/>
    </source>
</evidence>
<comment type="pathway">
    <text evidence="3 9">Cofactor biosynthesis; tetrahydrofolate biosynthesis; 7,8-dihydrofolate from 2-amino-4-hydroxy-6-hydroxymethyl-7,8-dihydropteridine diphosphate and 4-aminobenzoate: step 1/2.</text>
</comment>
<dbReference type="InterPro" id="IPR006390">
    <property type="entry name" value="DHP_synth_dom"/>
</dbReference>
<accession>A0A2A2ALY5</accession>
<dbReference type="InterPro" id="IPR011005">
    <property type="entry name" value="Dihydropteroate_synth-like_sf"/>
</dbReference>
<evidence type="ECO:0000256" key="6">
    <source>
        <dbReference type="ARBA" id="ARBA00022723"/>
    </source>
</evidence>
<comment type="similarity">
    <text evidence="9">Belongs to the DHPS family.</text>
</comment>
<dbReference type="GO" id="GO:0046656">
    <property type="term" value="P:folic acid biosynthetic process"/>
    <property type="evidence" value="ECO:0007669"/>
    <property type="project" value="UniProtKB-KW"/>
</dbReference>
<dbReference type="PROSITE" id="PS00793">
    <property type="entry name" value="DHPS_2"/>
    <property type="match status" value="1"/>
</dbReference>
<evidence type="ECO:0000256" key="4">
    <source>
        <dbReference type="ARBA" id="ARBA00012458"/>
    </source>
</evidence>
<dbReference type="EMBL" id="NSJB01000001">
    <property type="protein sequence ID" value="PAT38787.1"/>
    <property type="molecule type" value="Genomic_DNA"/>
</dbReference>
<dbReference type="PROSITE" id="PS00792">
    <property type="entry name" value="DHPS_1"/>
    <property type="match status" value="1"/>
</dbReference>
<keyword evidence="5 9" id="KW-0808">Transferase</keyword>
<dbReference type="PANTHER" id="PTHR20941:SF1">
    <property type="entry name" value="FOLIC ACID SYNTHESIS PROTEIN FOL1"/>
    <property type="match status" value="1"/>
</dbReference>
<dbReference type="InterPro" id="IPR045031">
    <property type="entry name" value="DHP_synth-like"/>
</dbReference>
<dbReference type="Pfam" id="PF00809">
    <property type="entry name" value="Pterin_bind"/>
    <property type="match status" value="1"/>
</dbReference>